<keyword evidence="2" id="KW-1185">Reference proteome</keyword>
<proteinExistence type="predicted"/>
<organism evidence="1 2">
    <name type="scientific">Pyropia yezoensis</name>
    <name type="common">Susabi-nori</name>
    <name type="synonym">Porphyra yezoensis</name>
    <dbReference type="NCBI Taxonomy" id="2788"/>
    <lineage>
        <taxon>Eukaryota</taxon>
        <taxon>Rhodophyta</taxon>
        <taxon>Bangiophyceae</taxon>
        <taxon>Bangiales</taxon>
        <taxon>Bangiaceae</taxon>
        <taxon>Pyropia</taxon>
    </lineage>
</organism>
<comment type="caution">
    <text evidence="1">The sequence shown here is derived from an EMBL/GenBank/DDBJ whole genome shotgun (WGS) entry which is preliminary data.</text>
</comment>
<evidence type="ECO:0000313" key="2">
    <source>
        <dbReference type="Proteomes" id="UP000798662"/>
    </source>
</evidence>
<gene>
    <name evidence="1" type="ORF">I4F81_002351</name>
</gene>
<reference evidence="1" key="1">
    <citation type="submission" date="2019-11" db="EMBL/GenBank/DDBJ databases">
        <title>Nori genome reveals adaptations in red seaweeds to the harsh intertidal environment.</title>
        <authorList>
            <person name="Wang D."/>
            <person name="Mao Y."/>
        </authorList>
    </citation>
    <scope>NUCLEOTIDE SEQUENCE</scope>
    <source>
        <tissue evidence="1">Gametophyte</tissue>
    </source>
</reference>
<dbReference type="EMBL" id="CM020618">
    <property type="protein sequence ID" value="KAK1859757.1"/>
    <property type="molecule type" value="Genomic_DNA"/>
</dbReference>
<protein>
    <submittedName>
        <fullName evidence="1">Uncharacterized protein</fullName>
    </submittedName>
</protein>
<sequence length="240" mass="25300">MGLAIVGGAVVFRAASPSWPVLPRVVGFGGVSREAPLRPQPASLRLLRMASSRDYPLAAPLCAVSCSLDRVQPSSSVPPWYGWVTHSSKYHSSLCSVAQRMRGNENWQEGDPPPDAKVQCALCRDKKRRHRCLAAATAGDGSDGSARPQRRHRSACGAGRQRLRQPVTAAAQEGQPPAAGEEATPAVAAAAHGQRREQRPASSAGSQRQWQPEAVARRGGGSVRGGAAGGRRIGITRAPP</sequence>
<dbReference type="Proteomes" id="UP000798662">
    <property type="component" value="Chromosome 1"/>
</dbReference>
<name>A0ACC3BPE0_PYRYE</name>
<accession>A0ACC3BPE0</accession>
<evidence type="ECO:0000313" key="1">
    <source>
        <dbReference type="EMBL" id="KAK1859757.1"/>
    </source>
</evidence>